<feature type="non-terminal residue" evidence="2">
    <location>
        <position position="27"/>
    </location>
</feature>
<dbReference type="Proteomes" id="UP000887013">
    <property type="component" value="Unassembled WGS sequence"/>
</dbReference>
<evidence type="ECO:0000313" key="1">
    <source>
        <dbReference type="EMBL" id="GFT35534.1"/>
    </source>
</evidence>
<accession>A0A8X6P4S5</accession>
<name>A0A8X6P4S5_NEPPI</name>
<keyword evidence="3" id="KW-1185">Reference proteome</keyword>
<proteinExistence type="predicted"/>
<comment type="caution">
    <text evidence="2">The sequence shown here is derived from an EMBL/GenBank/DDBJ whole genome shotgun (WGS) entry which is preliminary data.</text>
</comment>
<dbReference type="EMBL" id="BMAW01013733">
    <property type="protein sequence ID" value="GFT35534.1"/>
    <property type="molecule type" value="Genomic_DNA"/>
</dbReference>
<gene>
    <name evidence="2" type="ORF">NPIL_463701</name>
    <name evidence="1" type="ORF">NPIL_684561</name>
</gene>
<dbReference type="AlphaFoldDB" id="A0A8X6P4S5"/>
<sequence>MDYEDEKKDEEWQKYSKLKDGKYNRRG</sequence>
<dbReference type="EMBL" id="BMAW01064708">
    <property type="protein sequence ID" value="GFT46537.1"/>
    <property type="molecule type" value="Genomic_DNA"/>
</dbReference>
<protein>
    <submittedName>
        <fullName evidence="2">Uncharacterized protein</fullName>
    </submittedName>
</protein>
<reference evidence="2" key="1">
    <citation type="submission" date="2020-08" db="EMBL/GenBank/DDBJ databases">
        <title>Multicomponent nature underlies the extraordinary mechanical properties of spider dragline silk.</title>
        <authorList>
            <person name="Kono N."/>
            <person name="Nakamura H."/>
            <person name="Mori M."/>
            <person name="Yoshida Y."/>
            <person name="Ohtoshi R."/>
            <person name="Malay A.D."/>
            <person name="Moran D.A.P."/>
            <person name="Tomita M."/>
            <person name="Numata K."/>
            <person name="Arakawa K."/>
        </authorList>
    </citation>
    <scope>NUCLEOTIDE SEQUENCE</scope>
</reference>
<organism evidence="2 3">
    <name type="scientific">Nephila pilipes</name>
    <name type="common">Giant wood spider</name>
    <name type="synonym">Nephila maculata</name>
    <dbReference type="NCBI Taxonomy" id="299642"/>
    <lineage>
        <taxon>Eukaryota</taxon>
        <taxon>Metazoa</taxon>
        <taxon>Ecdysozoa</taxon>
        <taxon>Arthropoda</taxon>
        <taxon>Chelicerata</taxon>
        <taxon>Arachnida</taxon>
        <taxon>Araneae</taxon>
        <taxon>Araneomorphae</taxon>
        <taxon>Entelegynae</taxon>
        <taxon>Araneoidea</taxon>
        <taxon>Nephilidae</taxon>
        <taxon>Nephila</taxon>
    </lineage>
</organism>
<evidence type="ECO:0000313" key="3">
    <source>
        <dbReference type="Proteomes" id="UP000887013"/>
    </source>
</evidence>
<evidence type="ECO:0000313" key="2">
    <source>
        <dbReference type="EMBL" id="GFT46537.1"/>
    </source>
</evidence>